<dbReference type="GO" id="GO:0031528">
    <property type="term" value="C:microvillus membrane"/>
    <property type="evidence" value="ECO:0007669"/>
    <property type="project" value="UniProtKB-SubCell"/>
</dbReference>
<keyword evidence="5 8" id="KW-0472">Membrane</keyword>
<keyword evidence="6" id="KW-0325">Glycoprotein</keyword>
<comment type="similarity">
    <text evidence="2">Belongs to the prominin family.</text>
</comment>
<keyword evidence="10" id="KW-1185">Reference proteome</keyword>
<evidence type="ECO:0000256" key="5">
    <source>
        <dbReference type="ARBA" id="ARBA00023136"/>
    </source>
</evidence>
<organism evidence="9 10">
    <name type="scientific">Cochlearius cochlearius</name>
    <name type="common">Boat-billed heron</name>
    <dbReference type="NCBI Taxonomy" id="110676"/>
    <lineage>
        <taxon>Eukaryota</taxon>
        <taxon>Metazoa</taxon>
        <taxon>Chordata</taxon>
        <taxon>Craniata</taxon>
        <taxon>Vertebrata</taxon>
        <taxon>Euteleostomi</taxon>
        <taxon>Archelosauria</taxon>
        <taxon>Archosauria</taxon>
        <taxon>Dinosauria</taxon>
        <taxon>Saurischia</taxon>
        <taxon>Theropoda</taxon>
        <taxon>Coelurosauria</taxon>
        <taxon>Aves</taxon>
        <taxon>Neognathae</taxon>
        <taxon>Neoaves</taxon>
        <taxon>Aequornithes</taxon>
        <taxon>Pelecaniformes</taxon>
        <taxon>Ardeidae</taxon>
        <taxon>Cochlearius</taxon>
    </lineage>
</organism>
<evidence type="ECO:0000256" key="3">
    <source>
        <dbReference type="ARBA" id="ARBA00022692"/>
    </source>
</evidence>
<keyword evidence="7" id="KW-0175">Coiled coil</keyword>
<feature type="non-terminal residue" evidence="9">
    <location>
        <position position="364"/>
    </location>
</feature>
<feature type="non-terminal residue" evidence="9">
    <location>
        <position position="1"/>
    </location>
</feature>
<feature type="transmembrane region" description="Helical" evidence="8">
    <location>
        <begin position="329"/>
        <end position="349"/>
    </location>
</feature>
<evidence type="ECO:0000256" key="4">
    <source>
        <dbReference type="ARBA" id="ARBA00022989"/>
    </source>
</evidence>
<evidence type="ECO:0000256" key="8">
    <source>
        <dbReference type="SAM" id="Phobius"/>
    </source>
</evidence>
<dbReference type="PANTHER" id="PTHR22730">
    <property type="entry name" value="PROMININ PROM PROTEIN"/>
    <property type="match status" value="1"/>
</dbReference>
<dbReference type="GO" id="GO:0016324">
    <property type="term" value="C:apical plasma membrane"/>
    <property type="evidence" value="ECO:0007669"/>
    <property type="project" value="TreeGrafter"/>
</dbReference>
<dbReference type="AlphaFoldDB" id="A0A7K8PRD4"/>
<feature type="transmembrane region" description="Helical" evidence="8">
    <location>
        <begin position="23"/>
        <end position="48"/>
    </location>
</feature>
<evidence type="ECO:0000256" key="1">
    <source>
        <dbReference type="ARBA" id="ARBA00004475"/>
    </source>
</evidence>
<evidence type="ECO:0000313" key="10">
    <source>
        <dbReference type="Proteomes" id="UP000525205"/>
    </source>
</evidence>
<dbReference type="GO" id="GO:0015485">
    <property type="term" value="F:cholesterol binding"/>
    <property type="evidence" value="ECO:0007669"/>
    <property type="project" value="TreeGrafter"/>
</dbReference>
<gene>
    <name evidence="9" type="primary">Prom1a</name>
    <name evidence="9" type="ORF">COCCOC_R00947</name>
</gene>
<name>A0A7K8PRD4_COCCO</name>
<dbReference type="GO" id="GO:0009986">
    <property type="term" value="C:cell surface"/>
    <property type="evidence" value="ECO:0007669"/>
    <property type="project" value="TreeGrafter"/>
</dbReference>
<sequence length="364" mass="41091">PLGLKESVLPTQRSSLSNAGGNFFMAGVGFSFIFSWLLMLLVLITFVLGGNTYMIVCESWRSQQLFQLLDTPGLIPGFNLSELLGQEGGTTNFSEMYRQCQRDAALWQTLHLDQSTSLDEVLNISKQYTGEISVGFEKMNITLSPISLLNQSQRDLLLNASRAAQPPDFTPTLEQLDHNMTQRSLLDLAAELEQLADKEGTDVKENLKADAHSLRELDKEMQMSFSGPLQSLKESIRLVQSGAAQLEAQTKAALDKASETQEFLKREMVNIIKNETWAFLEELLGFFETYISWAKTRLMEDVARCKPIAQTLNNVETITCDYILDSLNAFWFSLGWCTFFLLPSIILAVRLAKFYRRMDIADVY</sequence>
<proteinExistence type="inferred from homology"/>
<dbReference type="PANTHER" id="PTHR22730:SF4">
    <property type="entry name" value="PROMININ-1-A-LIKE"/>
    <property type="match status" value="1"/>
</dbReference>
<feature type="coiled-coil region" evidence="7">
    <location>
        <begin position="229"/>
        <end position="274"/>
    </location>
</feature>
<accession>A0A7K8PRD4</accession>
<keyword evidence="3 8" id="KW-0812">Transmembrane</keyword>
<dbReference type="GO" id="GO:0071914">
    <property type="term" value="C:prominosome"/>
    <property type="evidence" value="ECO:0007669"/>
    <property type="project" value="TreeGrafter"/>
</dbReference>
<dbReference type="InterPro" id="IPR008795">
    <property type="entry name" value="Prominin"/>
</dbReference>
<evidence type="ECO:0000256" key="7">
    <source>
        <dbReference type="SAM" id="Coils"/>
    </source>
</evidence>
<comment type="subcellular location">
    <subcellularLocation>
        <location evidence="1">Cell projection</location>
        <location evidence="1">Microvillus membrane</location>
        <topology evidence="1">Multi-pass membrane protein</topology>
    </subcellularLocation>
</comment>
<dbReference type="GO" id="GO:0005929">
    <property type="term" value="C:cilium"/>
    <property type="evidence" value="ECO:0007669"/>
    <property type="project" value="TreeGrafter"/>
</dbReference>
<evidence type="ECO:0000313" key="9">
    <source>
        <dbReference type="EMBL" id="NXE81947.1"/>
    </source>
</evidence>
<evidence type="ECO:0000256" key="2">
    <source>
        <dbReference type="ARBA" id="ARBA00006058"/>
    </source>
</evidence>
<keyword evidence="4 8" id="KW-1133">Transmembrane helix</keyword>
<dbReference type="EMBL" id="VWPP01000542">
    <property type="protein sequence ID" value="NXE81947.1"/>
    <property type="molecule type" value="Genomic_DNA"/>
</dbReference>
<dbReference type="Pfam" id="PF05478">
    <property type="entry name" value="Prominin"/>
    <property type="match status" value="1"/>
</dbReference>
<protein>
    <submittedName>
        <fullName evidence="9">PRM1A protein</fullName>
    </submittedName>
</protein>
<reference evidence="9 10" key="1">
    <citation type="submission" date="2019-09" db="EMBL/GenBank/DDBJ databases">
        <title>Bird 10,000 Genomes (B10K) Project - Family phase.</title>
        <authorList>
            <person name="Zhang G."/>
        </authorList>
    </citation>
    <scope>NUCLEOTIDE SEQUENCE [LARGE SCALE GENOMIC DNA]</scope>
    <source>
        <strain evidence="9">B10K-CU-031-03</strain>
        <tissue evidence="9">Muscle</tissue>
    </source>
</reference>
<comment type="caution">
    <text evidence="9">The sequence shown here is derived from an EMBL/GenBank/DDBJ whole genome shotgun (WGS) entry which is preliminary data.</text>
</comment>
<evidence type="ECO:0000256" key="6">
    <source>
        <dbReference type="ARBA" id="ARBA00023180"/>
    </source>
</evidence>
<dbReference type="Proteomes" id="UP000525205">
    <property type="component" value="Unassembled WGS sequence"/>
</dbReference>